<dbReference type="EMBL" id="LN483143">
    <property type="protein sequence ID" value="CDZ96342.1"/>
    <property type="molecule type" value="Genomic_DNA"/>
</dbReference>
<evidence type="ECO:0000313" key="2">
    <source>
        <dbReference type="EMBL" id="CDZ96342.1"/>
    </source>
</evidence>
<feature type="region of interest" description="Disordered" evidence="1">
    <location>
        <begin position="1"/>
        <end position="53"/>
    </location>
</feature>
<dbReference type="Pfam" id="PF05032">
    <property type="entry name" value="Spo12"/>
    <property type="match status" value="1"/>
</dbReference>
<accession>A0A0F7SH41</accession>
<dbReference type="InterPro" id="IPR007727">
    <property type="entry name" value="Spo12"/>
</dbReference>
<protein>
    <submittedName>
        <fullName evidence="2">Spo12</fullName>
    </submittedName>
</protein>
<sequence>MPSLTPSSSSASQHIAPLHHPGQEAVVVQPHAPLSNSSAGNNIPPSVKNTITMGSQMGAGQKALLMKRMASNKPSMVSPTDNMMSPCTAKLAGAKKKHFAKGRPMALAQSFSAVADSADDDDENVAPK</sequence>
<proteinExistence type="predicted"/>
<organism evidence="2">
    <name type="scientific">Phaffia rhodozyma</name>
    <name type="common">Yeast</name>
    <name type="synonym">Xanthophyllomyces dendrorhous</name>
    <dbReference type="NCBI Taxonomy" id="264483"/>
    <lineage>
        <taxon>Eukaryota</taxon>
        <taxon>Fungi</taxon>
        <taxon>Dikarya</taxon>
        <taxon>Basidiomycota</taxon>
        <taxon>Agaricomycotina</taxon>
        <taxon>Tremellomycetes</taxon>
        <taxon>Cystofilobasidiales</taxon>
        <taxon>Mrakiaceae</taxon>
        <taxon>Phaffia</taxon>
    </lineage>
</organism>
<reference evidence="2" key="1">
    <citation type="submission" date="2014-08" db="EMBL/GenBank/DDBJ databases">
        <authorList>
            <person name="Sharma Rahul"/>
            <person name="Thines Marco"/>
        </authorList>
    </citation>
    <scope>NUCLEOTIDE SEQUENCE</scope>
</reference>
<evidence type="ECO:0000256" key="1">
    <source>
        <dbReference type="SAM" id="MobiDB-lite"/>
    </source>
</evidence>
<name>A0A0F7SH41_PHARH</name>
<dbReference type="AlphaFoldDB" id="A0A0F7SH41"/>
<feature type="compositionally biased region" description="Polar residues" evidence="1">
    <location>
        <begin position="34"/>
        <end position="53"/>
    </location>
</feature>